<proteinExistence type="predicted"/>
<evidence type="ECO:0000313" key="1">
    <source>
        <dbReference type="EMBL" id="BBW98631.1"/>
    </source>
</evidence>
<keyword evidence="2" id="KW-1185">Reference proteome</keyword>
<evidence type="ECO:0000313" key="2">
    <source>
        <dbReference type="Proteomes" id="UP000501421"/>
    </source>
</evidence>
<accession>A0A679G3N2</accession>
<reference evidence="2" key="1">
    <citation type="journal article" date="2020" name="Microbiol. Resour. Announc.">
        <title>Complete Genome Sequence of Geobacillus sp. Strain E55-1, Isolated from Mine Geyser in Japan.</title>
        <authorList>
            <person name="Miyazaki K."/>
            <person name="Hase E."/>
            <person name="Tokito N."/>
        </authorList>
    </citation>
    <scope>NUCLEOTIDE SEQUENCE [LARGE SCALE GENOMIC DNA]</scope>
    <source>
        <strain evidence="2">E55-1</strain>
    </source>
</reference>
<dbReference type="EMBL" id="AP022557">
    <property type="protein sequence ID" value="BBW98631.1"/>
    <property type="molecule type" value="Genomic_DNA"/>
</dbReference>
<gene>
    <name evidence="1" type="ORF">GsuE55_34640</name>
</gene>
<organism evidence="1 2">
    <name type="scientific">Geobacillus subterraneus</name>
    <dbReference type="NCBI Taxonomy" id="129338"/>
    <lineage>
        <taxon>Bacteria</taxon>
        <taxon>Bacillati</taxon>
        <taxon>Bacillota</taxon>
        <taxon>Bacilli</taxon>
        <taxon>Bacillales</taxon>
        <taxon>Anoxybacillaceae</taxon>
        <taxon>Geobacillus</taxon>
    </lineage>
</organism>
<dbReference type="Proteomes" id="UP000501421">
    <property type="component" value="Chromosome"/>
</dbReference>
<sequence length="66" mass="7653">MLIYNETHYISHNSDVSDATNEPNNEIKKARKYDMLFNPYIGISNILKVIPMVKTENNNNIVKIDL</sequence>
<dbReference type="AlphaFoldDB" id="A0A679G3N2"/>
<name>A0A679G3N2_9BACL</name>
<protein>
    <submittedName>
        <fullName evidence="1">Uncharacterized protein</fullName>
    </submittedName>
</protein>